<name>A0ABW8UD71_9LACO</name>
<dbReference type="SUPFAM" id="SSF143011">
    <property type="entry name" value="RelE-like"/>
    <property type="match status" value="1"/>
</dbReference>
<evidence type="ECO:0000313" key="2">
    <source>
        <dbReference type="Proteomes" id="UP001625389"/>
    </source>
</evidence>
<sequence>MAYEIQPQPRVIKYLKKIKDRHLKELFIDKIYTDIAVNPTIGEATSGDLAGFRSLGFKYARTAYRIAYIIDDATIVIIILVGAHENFYQELKKIAHMKNND</sequence>
<gene>
    <name evidence="1" type="ORF">ACEN34_08915</name>
</gene>
<dbReference type="Gene3D" id="3.30.2310.20">
    <property type="entry name" value="RelE-like"/>
    <property type="match status" value="1"/>
</dbReference>
<comment type="caution">
    <text evidence="1">The sequence shown here is derived from an EMBL/GenBank/DDBJ whole genome shotgun (WGS) entry which is preliminary data.</text>
</comment>
<dbReference type="RefSeq" id="WP_125549793.1">
    <property type="nucleotide sequence ID" value="NZ_JBGQPK010000037.1"/>
</dbReference>
<dbReference type="InterPro" id="IPR035093">
    <property type="entry name" value="RelE/ParE_toxin_dom_sf"/>
</dbReference>
<dbReference type="Pfam" id="PF15781">
    <property type="entry name" value="ParE-like_toxin"/>
    <property type="match status" value="1"/>
</dbReference>
<keyword evidence="2" id="KW-1185">Reference proteome</keyword>
<accession>A0ABW8UD71</accession>
<organism evidence="1 2">
    <name type="scientific">Loigolactobacillus zhaoyuanensis</name>
    <dbReference type="NCBI Taxonomy" id="2486017"/>
    <lineage>
        <taxon>Bacteria</taxon>
        <taxon>Bacillati</taxon>
        <taxon>Bacillota</taxon>
        <taxon>Bacilli</taxon>
        <taxon>Lactobacillales</taxon>
        <taxon>Lactobacillaceae</taxon>
        <taxon>Loigolactobacillus</taxon>
    </lineage>
</organism>
<protein>
    <submittedName>
        <fullName evidence="1">Type II toxin-antitoxin system RelE/ParE family toxin</fullName>
    </submittedName>
</protein>
<dbReference type="Proteomes" id="UP001625389">
    <property type="component" value="Unassembled WGS sequence"/>
</dbReference>
<reference evidence="1 2" key="1">
    <citation type="submission" date="2024-08" db="EMBL/GenBank/DDBJ databases">
        <authorList>
            <person name="Arias E."/>
        </authorList>
    </citation>
    <scope>NUCLEOTIDE SEQUENCE [LARGE SCALE GENOMIC DNA]</scope>
    <source>
        <strain evidence="1 2">FAM 25317</strain>
    </source>
</reference>
<dbReference type="InterPro" id="IPR031552">
    <property type="entry name" value="ParE-like_toxin"/>
</dbReference>
<proteinExistence type="predicted"/>
<evidence type="ECO:0000313" key="1">
    <source>
        <dbReference type="EMBL" id="MFL2029737.1"/>
    </source>
</evidence>
<dbReference type="EMBL" id="JBGQPK010000037">
    <property type="protein sequence ID" value="MFL2029737.1"/>
    <property type="molecule type" value="Genomic_DNA"/>
</dbReference>